<dbReference type="PANTHER" id="PTHR43441:SF2">
    <property type="entry name" value="FAMILY ACETYLTRANSFERASE, PUTATIVE (AFU_ORTHOLOGUE AFUA_7G00850)-RELATED"/>
    <property type="match status" value="1"/>
</dbReference>
<evidence type="ECO:0000256" key="1">
    <source>
        <dbReference type="SAM" id="MobiDB-lite"/>
    </source>
</evidence>
<dbReference type="PANTHER" id="PTHR43441">
    <property type="entry name" value="RIBOSOMAL-PROTEIN-SERINE ACETYLTRANSFERASE"/>
    <property type="match status" value="1"/>
</dbReference>
<keyword evidence="3" id="KW-0808">Transferase</keyword>
<dbReference type="InterPro" id="IPR016181">
    <property type="entry name" value="Acyl_CoA_acyltransferase"/>
</dbReference>
<accession>A0A178M4N7</accession>
<dbReference type="AlphaFoldDB" id="A0A178M4N7"/>
<comment type="caution">
    <text evidence="3">The sequence shown here is derived from an EMBL/GenBank/DDBJ whole genome shotgun (WGS) entry which is preliminary data.</text>
</comment>
<feature type="region of interest" description="Disordered" evidence="1">
    <location>
        <begin position="1"/>
        <end position="24"/>
    </location>
</feature>
<dbReference type="RefSeq" id="WP_068496029.1">
    <property type="nucleotide sequence ID" value="NZ_LWQT01000131.1"/>
</dbReference>
<dbReference type="PROSITE" id="PS51186">
    <property type="entry name" value="GNAT"/>
    <property type="match status" value="1"/>
</dbReference>
<dbReference type="InterPro" id="IPR051908">
    <property type="entry name" value="Ribosomal_N-acetyltransferase"/>
</dbReference>
<dbReference type="FunFam" id="3.40.630.30:FF:000047">
    <property type="entry name" value="Acetyltransferase, GNAT family"/>
    <property type="match status" value="1"/>
</dbReference>
<reference evidence="3 4" key="1">
    <citation type="submission" date="2016-04" db="EMBL/GenBank/DDBJ databases">
        <title>Draft genome sequence of freshwater magnetotactic bacteria Magnetospirillum marisnigri SP-1 and Magnetospirillum moscoviense BB-1.</title>
        <authorList>
            <person name="Koziaeva V."/>
            <person name="Dziuba M.V."/>
            <person name="Ivanov T.M."/>
            <person name="Kuznetsov B."/>
            <person name="Grouzdev D.S."/>
        </authorList>
    </citation>
    <scope>NUCLEOTIDE SEQUENCE [LARGE SCALE GENOMIC DNA]</scope>
    <source>
        <strain evidence="3 4">SP-1</strain>
    </source>
</reference>
<dbReference type="Proteomes" id="UP000078428">
    <property type="component" value="Unassembled WGS sequence"/>
</dbReference>
<dbReference type="Pfam" id="PF13302">
    <property type="entry name" value="Acetyltransf_3"/>
    <property type="match status" value="1"/>
</dbReference>
<feature type="region of interest" description="Disordered" evidence="1">
    <location>
        <begin position="219"/>
        <end position="238"/>
    </location>
</feature>
<dbReference type="SUPFAM" id="SSF55729">
    <property type="entry name" value="Acyl-CoA N-acyltransferases (Nat)"/>
    <property type="match status" value="1"/>
</dbReference>
<dbReference type="EMBL" id="LWQT01000131">
    <property type="protein sequence ID" value="OAN43033.1"/>
    <property type="molecule type" value="Genomic_DNA"/>
</dbReference>
<evidence type="ECO:0000313" key="4">
    <source>
        <dbReference type="Proteomes" id="UP000078428"/>
    </source>
</evidence>
<evidence type="ECO:0000259" key="2">
    <source>
        <dbReference type="PROSITE" id="PS51186"/>
    </source>
</evidence>
<dbReference type="Gene3D" id="3.40.630.30">
    <property type="match status" value="1"/>
</dbReference>
<organism evidence="3 4">
    <name type="scientific">Paramagnetospirillum marisnigri</name>
    <dbReference type="NCBI Taxonomy" id="1285242"/>
    <lineage>
        <taxon>Bacteria</taxon>
        <taxon>Pseudomonadati</taxon>
        <taxon>Pseudomonadota</taxon>
        <taxon>Alphaproteobacteria</taxon>
        <taxon>Rhodospirillales</taxon>
        <taxon>Magnetospirillaceae</taxon>
        <taxon>Paramagnetospirillum</taxon>
    </lineage>
</organism>
<dbReference type="GO" id="GO:0005737">
    <property type="term" value="C:cytoplasm"/>
    <property type="evidence" value="ECO:0007669"/>
    <property type="project" value="TreeGrafter"/>
</dbReference>
<protein>
    <submittedName>
        <fullName evidence="3">GNAT family acetyltransferase</fullName>
    </submittedName>
</protein>
<evidence type="ECO:0000313" key="3">
    <source>
        <dbReference type="EMBL" id="OAN43033.1"/>
    </source>
</evidence>
<dbReference type="GO" id="GO:1990189">
    <property type="term" value="F:protein N-terminal-serine acetyltransferase activity"/>
    <property type="evidence" value="ECO:0007669"/>
    <property type="project" value="TreeGrafter"/>
</dbReference>
<keyword evidence="4" id="KW-1185">Reference proteome</keyword>
<dbReference type="InterPro" id="IPR000182">
    <property type="entry name" value="GNAT_dom"/>
</dbReference>
<proteinExistence type="predicted"/>
<dbReference type="OrthoDB" id="5295305at2"/>
<feature type="domain" description="N-acetyltransferase" evidence="2">
    <location>
        <begin position="48"/>
        <end position="193"/>
    </location>
</feature>
<dbReference type="GO" id="GO:0008999">
    <property type="term" value="F:protein-N-terminal-alanine acetyltransferase activity"/>
    <property type="evidence" value="ECO:0007669"/>
    <property type="project" value="TreeGrafter"/>
</dbReference>
<name>A0A178M4N7_9PROT</name>
<dbReference type="STRING" id="1285242.A6A04_10075"/>
<sequence length="238" mass="26718">MSDLRNGFGQPVGEPVPGWTGRPRPPHAVVEGRFCRLEPLDCDRHGPQLYNGITEDKEGQTWTYLYYGPFESESDFRAWLCAAAASTDPLFFAVVDKVTGVALGVVSYLRIEPAGGAIAVGHIIFAPSLRRTPAATECMFLLLRQAFDGLGYRRCEWRCDALNGKSRAAAQRFGFRLEGTFRQATVNKGRNRDTACFSIIDSEWPHIRDSFERWLRPENFGPDGLQRERLSQMTQPGD</sequence>
<gene>
    <name evidence="3" type="ORF">A6A04_10075</name>
</gene>